<organism evidence="4">
    <name type="scientific">marine metagenome</name>
    <dbReference type="NCBI Taxonomy" id="408172"/>
    <lineage>
        <taxon>unclassified sequences</taxon>
        <taxon>metagenomes</taxon>
        <taxon>ecological metagenomes</taxon>
    </lineage>
</organism>
<dbReference type="InterPro" id="IPR043129">
    <property type="entry name" value="ATPase_NBD"/>
</dbReference>
<evidence type="ECO:0000313" key="4">
    <source>
        <dbReference type="EMBL" id="SVB66192.1"/>
    </source>
</evidence>
<gene>
    <name evidence="4" type="ORF">METZ01_LOCUS219046</name>
</gene>
<accession>A0A382FUB7</accession>
<sequence>MRIAGTKYCGHDSALCLLDTDKKTVFAISTERVTRIKHDYLDITPILDAYQLDIVDYVAHSYNDFEDKGHDGELREKMTYNKEIEKALRLIIKPNYAKDLSLSRTEKNKLIFKSLFNNFSAVKSYYVAKYKRALVKETPEGSRRAFTNYIRLNFNKFNLKPKKIFFYEHHLCHAIPSYCLSPFNGDKALALTIDGQGDGFFSKLYVFNGLEDYKLIGQSTADFMGNGRFLSIGRIYEDFTRAMDLRPNSDEGKVEALAAFGKADKDLFQQLMSATHIDKNNLSINFDIKKIEPFYDIDWLKKQRRRTGDENFCASIQNYLEDTIVDYLNIAYEKYPINNLCLSGGVAANIIMSLNIYERTKFRNIYVLPPMADDGLAIGSAILSAIDLGKDVSWLNDYIMPYFGDEYTREDVIKALDSFDNITYEDIKNDWPQEAAISVSKGKICALFQGKMEFGPRALGNRSIIANPMLEGTRQKINSTVKRRPSYQPFC</sequence>
<dbReference type="Gene3D" id="3.90.870.20">
    <property type="entry name" value="Carbamoyltransferase, C-terminal domain"/>
    <property type="match status" value="1"/>
</dbReference>
<dbReference type="PANTHER" id="PTHR34847">
    <property type="entry name" value="NODULATION PROTEIN U"/>
    <property type="match status" value="1"/>
</dbReference>
<dbReference type="Pfam" id="PF16861">
    <property type="entry name" value="Carbam_trans_C"/>
    <property type="match status" value="1"/>
</dbReference>
<dbReference type="EMBL" id="UINC01051714">
    <property type="protein sequence ID" value="SVB66192.1"/>
    <property type="molecule type" value="Genomic_DNA"/>
</dbReference>
<evidence type="ECO:0000259" key="3">
    <source>
        <dbReference type="Pfam" id="PF16861"/>
    </source>
</evidence>
<evidence type="ECO:0008006" key="5">
    <source>
        <dbReference type="Google" id="ProtNLM"/>
    </source>
</evidence>
<dbReference type="Pfam" id="PF02543">
    <property type="entry name" value="Carbam_trans_N"/>
    <property type="match status" value="1"/>
</dbReference>
<dbReference type="GO" id="GO:0003824">
    <property type="term" value="F:catalytic activity"/>
    <property type="evidence" value="ECO:0007669"/>
    <property type="project" value="InterPro"/>
</dbReference>
<dbReference type="SUPFAM" id="SSF53067">
    <property type="entry name" value="Actin-like ATPase domain"/>
    <property type="match status" value="1"/>
</dbReference>
<comment type="similarity">
    <text evidence="1">Belongs to the NodU/CmcH family.</text>
</comment>
<reference evidence="4" key="1">
    <citation type="submission" date="2018-05" db="EMBL/GenBank/DDBJ databases">
        <authorList>
            <person name="Lanie J.A."/>
            <person name="Ng W.-L."/>
            <person name="Kazmierczak K.M."/>
            <person name="Andrzejewski T.M."/>
            <person name="Davidsen T.M."/>
            <person name="Wayne K.J."/>
            <person name="Tettelin H."/>
            <person name="Glass J.I."/>
            <person name="Rusch D."/>
            <person name="Podicherti R."/>
            <person name="Tsui H.-C.T."/>
            <person name="Winkler M.E."/>
        </authorList>
    </citation>
    <scope>NUCLEOTIDE SEQUENCE</scope>
</reference>
<dbReference type="CDD" id="cd24100">
    <property type="entry name" value="ASKHA_NBD_MJ1051-like_N"/>
    <property type="match status" value="1"/>
</dbReference>
<dbReference type="AlphaFoldDB" id="A0A382FUB7"/>
<name>A0A382FUB7_9ZZZZ</name>
<evidence type="ECO:0000256" key="1">
    <source>
        <dbReference type="ARBA" id="ARBA00006129"/>
    </source>
</evidence>
<feature type="domain" description="Carbamoyltransferase" evidence="2">
    <location>
        <begin position="2"/>
        <end position="382"/>
    </location>
</feature>
<dbReference type="InterPro" id="IPR038152">
    <property type="entry name" value="Carbam_trans_C_sf"/>
</dbReference>
<dbReference type="PANTHER" id="PTHR34847:SF1">
    <property type="entry name" value="NODULATION PROTEIN U"/>
    <property type="match status" value="1"/>
</dbReference>
<protein>
    <recommendedName>
        <fullName evidence="5">Carbamoyltransferase domain-containing protein</fullName>
    </recommendedName>
</protein>
<proteinExistence type="inferred from homology"/>
<feature type="non-terminal residue" evidence="4">
    <location>
        <position position="491"/>
    </location>
</feature>
<dbReference type="Gene3D" id="3.30.420.40">
    <property type="match status" value="1"/>
</dbReference>
<dbReference type="InterPro" id="IPR003696">
    <property type="entry name" value="Carbtransf_dom"/>
</dbReference>
<dbReference type="InterPro" id="IPR031730">
    <property type="entry name" value="Carbam_trans_C"/>
</dbReference>
<evidence type="ECO:0000259" key="2">
    <source>
        <dbReference type="Pfam" id="PF02543"/>
    </source>
</evidence>
<dbReference type="InterPro" id="IPR051338">
    <property type="entry name" value="NodU/CmcH_Carbamoyltrnsfr"/>
</dbReference>
<feature type="domain" description="Carbamoyltransferase C-terminal" evidence="3">
    <location>
        <begin position="438"/>
        <end position="491"/>
    </location>
</feature>